<dbReference type="SUPFAM" id="SSF55031">
    <property type="entry name" value="Bacterial exopeptidase dimerisation domain"/>
    <property type="match status" value="1"/>
</dbReference>
<dbReference type="Gene3D" id="3.30.70.360">
    <property type="match status" value="1"/>
</dbReference>
<evidence type="ECO:0000313" key="3">
    <source>
        <dbReference type="EMBL" id="KKR03611.1"/>
    </source>
</evidence>
<keyword evidence="2" id="KW-0378">Hydrolase</keyword>
<proteinExistence type="predicted"/>
<dbReference type="Gene3D" id="3.40.630.10">
    <property type="entry name" value="Zn peptidases"/>
    <property type="match status" value="1"/>
</dbReference>
<name>A0A0G0MT78_9BACT</name>
<protein>
    <submittedName>
        <fullName evidence="3">Peptidase dimerization domain protein</fullName>
    </submittedName>
</protein>
<accession>A0A0G0MT78</accession>
<dbReference type="Proteomes" id="UP000033935">
    <property type="component" value="Unassembled WGS sequence"/>
</dbReference>
<gene>
    <name evidence="3" type="ORF">UT30_C0024G0006</name>
</gene>
<evidence type="ECO:0000256" key="2">
    <source>
        <dbReference type="ARBA" id="ARBA00022801"/>
    </source>
</evidence>
<evidence type="ECO:0000256" key="1">
    <source>
        <dbReference type="ARBA" id="ARBA00022723"/>
    </source>
</evidence>
<dbReference type="GO" id="GO:0016787">
    <property type="term" value="F:hydrolase activity"/>
    <property type="evidence" value="ECO:0007669"/>
    <property type="project" value="UniProtKB-KW"/>
</dbReference>
<dbReference type="PANTHER" id="PTHR43808">
    <property type="entry name" value="ACETYLORNITHINE DEACETYLASE"/>
    <property type="match status" value="1"/>
</dbReference>
<dbReference type="AlphaFoldDB" id="A0A0G0MT78"/>
<dbReference type="EMBL" id="LBWG01000024">
    <property type="protein sequence ID" value="KKR03611.1"/>
    <property type="molecule type" value="Genomic_DNA"/>
</dbReference>
<reference evidence="3 4" key="1">
    <citation type="journal article" date="2015" name="Nature">
        <title>rRNA introns, odd ribosomes, and small enigmatic genomes across a large radiation of phyla.</title>
        <authorList>
            <person name="Brown C.T."/>
            <person name="Hug L.A."/>
            <person name="Thomas B.C."/>
            <person name="Sharon I."/>
            <person name="Castelle C.J."/>
            <person name="Singh A."/>
            <person name="Wilkins M.J."/>
            <person name="Williams K.H."/>
            <person name="Banfield J.F."/>
        </authorList>
    </citation>
    <scope>NUCLEOTIDE SEQUENCE [LARGE SCALE GENOMIC DNA]</scope>
</reference>
<dbReference type="InterPro" id="IPR050072">
    <property type="entry name" value="Peptidase_M20A"/>
</dbReference>
<dbReference type="PANTHER" id="PTHR43808:SF17">
    <property type="entry name" value="PEPTIDASE M20"/>
    <property type="match status" value="1"/>
</dbReference>
<sequence length="394" mass="43621">MYSDFPKVLKDFECLKKDLSSVISATREMILSNLSMISQIPAFTFEEKKRSEFILEKFAEAGIPDPSTDIMYNALGKIENSKTAKTILITAHMDNPFDEAIDQNISIRENKVFGMDMAEDNLALAALTTLPDILARSKMQIKSNLSLLATTRSHGKGDFEGMRYYLNNLDKKPDCVIHLSGITFGKIDYFTLSRVRCDIKSKFNIPSEMAWVRSTHDSAIVVINEVINAILSIPLPRQPKSVINLGMINGGERYSTVSREASINIEFLSEKDNITDSVITQINDYCMDIGARHGVEVRANFFGRHHAAGINCSHPLIKVSIEIIKSLGFEPIIEYSCSEITVPLSMGIPTVSIGVATGTGGKTPEAYINTETIEKGILQLLALIYMIDNGCCSE</sequence>
<comment type="caution">
    <text evidence="3">The sequence shown here is derived from an EMBL/GenBank/DDBJ whole genome shotgun (WGS) entry which is preliminary data.</text>
</comment>
<keyword evidence="1" id="KW-0479">Metal-binding</keyword>
<evidence type="ECO:0000313" key="4">
    <source>
        <dbReference type="Proteomes" id="UP000033935"/>
    </source>
</evidence>
<dbReference type="InterPro" id="IPR036264">
    <property type="entry name" value="Bact_exopeptidase_dim_dom"/>
</dbReference>
<organism evidence="3 4">
    <name type="scientific">Candidatus Uhrbacteria bacterium GW2011_GWF2_39_13</name>
    <dbReference type="NCBI Taxonomy" id="1618995"/>
    <lineage>
        <taxon>Bacteria</taxon>
        <taxon>Candidatus Uhriibacteriota</taxon>
    </lineage>
</organism>
<dbReference type="SUPFAM" id="SSF53187">
    <property type="entry name" value="Zn-dependent exopeptidases"/>
    <property type="match status" value="1"/>
</dbReference>